<organism evidence="1 2">
    <name type="scientific">Funneliformis geosporum</name>
    <dbReference type="NCBI Taxonomy" id="1117311"/>
    <lineage>
        <taxon>Eukaryota</taxon>
        <taxon>Fungi</taxon>
        <taxon>Fungi incertae sedis</taxon>
        <taxon>Mucoromycota</taxon>
        <taxon>Glomeromycotina</taxon>
        <taxon>Glomeromycetes</taxon>
        <taxon>Glomerales</taxon>
        <taxon>Glomeraceae</taxon>
        <taxon>Funneliformis</taxon>
    </lineage>
</organism>
<feature type="non-terminal residue" evidence="1">
    <location>
        <position position="1"/>
    </location>
</feature>
<comment type="caution">
    <text evidence="1">The sequence shown here is derived from an EMBL/GenBank/DDBJ whole genome shotgun (WGS) entry which is preliminary data.</text>
</comment>
<dbReference type="AlphaFoldDB" id="A0A9W4TCD1"/>
<protein>
    <submittedName>
        <fullName evidence="1">7582_t:CDS:1</fullName>
    </submittedName>
</protein>
<accession>A0A9W4TCD1</accession>
<evidence type="ECO:0000313" key="2">
    <source>
        <dbReference type="Proteomes" id="UP001153678"/>
    </source>
</evidence>
<reference evidence="1" key="1">
    <citation type="submission" date="2022-08" db="EMBL/GenBank/DDBJ databases">
        <authorList>
            <person name="Kallberg Y."/>
            <person name="Tangrot J."/>
            <person name="Rosling A."/>
        </authorList>
    </citation>
    <scope>NUCLEOTIDE SEQUENCE</scope>
    <source>
        <strain evidence="1">Wild A</strain>
    </source>
</reference>
<gene>
    <name evidence="1" type="ORF">FWILDA_LOCUS19644</name>
</gene>
<keyword evidence="2" id="KW-1185">Reference proteome</keyword>
<evidence type="ECO:0000313" key="1">
    <source>
        <dbReference type="EMBL" id="CAI2200588.1"/>
    </source>
</evidence>
<name>A0A9W4TCD1_9GLOM</name>
<proteinExistence type="predicted"/>
<sequence>GKVNIGGSEGRFFKKEEFANFSQRISTSEIENLIKNMEKQHKKN</sequence>
<dbReference type="EMBL" id="CAMKVN010024768">
    <property type="protein sequence ID" value="CAI2200588.1"/>
    <property type="molecule type" value="Genomic_DNA"/>
</dbReference>
<dbReference type="Proteomes" id="UP001153678">
    <property type="component" value="Unassembled WGS sequence"/>
</dbReference>